<evidence type="ECO:0000256" key="1">
    <source>
        <dbReference type="ARBA" id="ARBA00000677"/>
    </source>
</evidence>
<feature type="region of interest" description="Disordered" evidence="8">
    <location>
        <begin position="1"/>
        <end position="23"/>
    </location>
</feature>
<dbReference type="CDD" id="cd06530">
    <property type="entry name" value="S26_SPase_I"/>
    <property type="match status" value="1"/>
</dbReference>
<name>A0A369Q5D0_9SPHN</name>
<keyword evidence="7" id="KW-1133">Transmembrane helix</keyword>
<dbReference type="GO" id="GO:0006465">
    <property type="term" value="P:signal peptide processing"/>
    <property type="evidence" value="ECO:0007669"/>
    <property type="project" value="InterPro"/>
</dbReference>
<reference evidence="10 11" key="1">
    <citation type="submission" date="2018-04" db="EMBL/GenBank/DDBJ databases">
        <title>Altererythrobacter sp. HME9302 genome sequencing and assembly.</title>
        <authorList>
            <person name="Kang H."/>
            <person name="Kim H."/>
            <person name="Joh K."/>
        </authorList>
    </citation>
    <scope>NUCLEOTIDE SEQUENCE [LARGE SCALE GENOMIC DNA]</scope>
    <source>
        <strain evidence="10 11">HME9302</strain>
    </source>
</reference>
<dbReference type="SUPFAM" id="SSF51306">
    <property type="entry name" value="LexA/Signal peptidase"/>
    <property type="match status" value="1"/>
</dbReference>
<evidence type="ECO:0000256" key="2">
    <source>
        <dbReference type="ARBA" id="ARBA00009370"/>
    </source>
</evidence>
<evidence type="ECO:0000256" key="6">
    <source>
        <dbReference type="PIRSR" id="PIRSR600223-1"/>
    </source>
</evidence>
<feature type="domain" description="Peptidase S26" evidence="9">
    <location>
        <begin position="33"/>
        <end position="258"/>
    </location>
</feature>
<dbReference type="EC" id="3.4.21.89" evidence="3 7"/>
<evidence type="ECO:0000256" key="7">
    <source>
        <dbReference type="RuleBase" id="RU362042"/>
    </source>
</evidence>
<sequence length="285" mass="31101">MIGKTPDSDNAAMQAGGRAERAQAEETGETWGSFLRFLLTVALIALIFRSFVFTLFNIPSESMMPRLMNGDYLAASKWDYGFSKNSLPFDLPLGDGRLFASQPERGDVVIFKHPVDNSDYIKRVIGLPGDIVAVQGGVLVLNGERVPKIPLADALVPLSPNTSCNPGGEVAFGDNGLRYCRYKRFREELPGGPSYEVFDFGPFMVDDTEPVIVPEGTVFLMGDNRDNSQDSRFPARAGGGVGLVPQDLLVGKARLMVWSTDGSASWLKPWTWFSAARGDRLAEGI</sequence>
<dbReference type="RefSeq" id="WP_230079863.1">
    <property type="nucleotide sequence ID" value="NZ_QBKA01000002.1"/>
</dbReference>
<comment type="catalytic activity">
    <reaction evidence="1 7">
        <text>Cleavage of hydrophobic, N-terminal signal or leader sequences from secreted and periplasmic proteins.</text>
        <dbReference type="EC" id="3.4.21.89"/>
    </reaction>
</comment>
<evidence type="ECO:0000256" key="5">
    <source>
        <dbReference type="ARBA" id="ARBA00022801"/>
    </source>
</evidence>
<dbReference type="NCBIfam" id="TIGR02227">
    <property type="entry name" value="sigpep_I_bact"/>
    <property type="match status" value="1"/>
</dbReference>
<proteinExistence type="inferred from homology"/>
<dbReference type="InterPro" id="IPR000223">
    <property type="entry name" value="Pept_S26A_signal_pept_1"/>
</dbReference>
<dbReference type="GO" id="GO:0016020">
    <property type="term" value="C:membrane"/>
    <property type="evidence" value="ECO:0007669"/>
    <property type="project" value="UniProtKB-SubCell"/>
</dbReference>
<dbReference type="GO" id="GO:0009003">
    <property type="term" value="F:signal peptidase activity"/>
    <property type="evidence" value="ECO:0007669"/>
    <property type="project" value="UniProtKB-EC"/>
</dbReference>
<dbReference type="PANTHER" id="PTHR43390:SF1">
    <property type="entry name" value="CHLOROPLAST PROCESSING PEPTIDASE"/>
    <property type="match status" value="1"/>
</dbReference>
<keyword evidence="11" id="KW-1185">Reference proteome</keyword>
<evidence type="ECO:0000313" key="10">
    <source>
        <dbReference type="EMBL" id="RDC59630.1"/>
    </source>
</evidence>
<feature type="active site" evidence="6">
    <location>
        <position position="62"/>
    </location>
</feature>
<evidence type="ECO:0000259" key="9">
    <source>
        <dbReference type="Pfam" id="PF10502"/>
    </source>
</evidence>
<gene>
    <name evidence="10" type="primary">lepB</name>
    <name evidence="10" type="ORF">HME9302_00820</name>
</gene>
<dbReference type="PRINTS" id="PR00727">
    <property type="entry name" value="LEADERPTASE"/>
</dbReference>
<dbReference type="GO" id="GO:0004252">
    <property type="term" value="F:serine-type endopeptidase activity"/>
    <property type="evidence" value="ECO:0007669"/>
    <property type="project" value="InterPro"/>
</dbReference>
<comment type="caution">
    <text evidence="10">The sequence shown here is derived from an EMBL/GenBank/DDBJ whole genome shotgun (WGS) entry which is preliminary data.</text>
</comment>
<keyword evidence="7" id="KW-0812">Transmembrane</keyword>
<evidence type="ECO:0000256" key="8">
    <source>
        <dbReference type="SAM" id="MobiDB-lite"/>
    </source>
</evidence>
<evidence type="ECO:0000256" key="4">
    <source>
        <dbReference type="ARBA" id="ARBA00019232"/>
    </source>
</evidence>
<keyword evidence="7" id="KW-0472">Membrane</keyword>
<dbReference type="Gene3D" id="2.10.109.10">
    <property type="entry name" value="Umud Fragment, subunit A"/>
    <property type="match status" value="1"/>
</dbReference>
<comment type="similarity">
    <text evidence="2 7">Belongs to the peptidase S26 family.</text>
</comment>
<comment type="subcellular location">
    <subcellularLocation>
        <location evidence="7">Membrane</location>
        <topology evidence="7">Single-pass type II membrane protein</topology>
    </subcellularLocation>
</comment>
<keyword evidence="7" id="KW-0645">Protease</keyword>
<protein>
    <recommendedName>
        <fullName evidence="4 7">Signal peptidase I</fullName>
        <ecNumber evidence="3 7">3.4.21.89</ecNumber>
    </recommendedName>
</protein>
<dbReference type="EMBL" id="QBKA01000002">
    <property type="protein sequence ID" value="RDC59630.1"/>
    <property type="molecule type" value="Genomic_DNA"/>
</dbReference>
<keyword evidence="5 7" id="KW-0378">Hydrolase</keyword>
<dbReference type="PANTHER" id="PTHR43390">
    <property type="entry name" value="SIGNAL PEPTIDASE I"/>
    <property type="match status" value="1"/>
</dbReference>
<dbReference type="InterPro" id="IPR019757">
    <property type="entry name" value="Pept_S26A_signal_pept_1_Lys-AS"/>
</dbReference>
<dbReference type="PROSITE" id="PS00760">
    <property type="entry name" value="SPASE_I_2"/>
    <property type="match status" value="1"/>
</dbReference>
<organism evidence="10 11">
    <name type="scientific">Alteripontixanthobacter maritimus</name>
    <dbReference type="NCBI Taxonomy" id="2161824"/>
    <lineage>
        <taxon>Bacteria</taxon>
        <taxon>Pseudomonadati</taxon>
        <taxon>Pseudomonadota</taxon>
        <taxon>Alphaproteobacteria</taxon>
        <taxon>Sphingomonadales</taxon>
        <taxon>Erythrobacteraceae</taxon>
        <taxon>Alteripontixanthobacter</taxon>
    </lineage>
</organism>
<accession>A0A369Q5D0</accession>
<dbReference type="Proteomes" id="UP000253727">
    <property type="component" value="Unassembled WGS sequence"/>
</dbReference>
<feature type="transmembrane region" description="Helical" evidence="7">
    <location>
        <begin position="37"/>
        <end position="58"/>
    </location>
</feature>
<dbReference type="InterPro" id="IPR019533">
    <property type="entry name" value="Peptidase_S26"/>
</dbReference>
<dbReference type="Pfam" id="PF10502">
    <property type="entry name" value="Peptidase_S26"/>
    <property type="match status" value="1"/>
</dbReference>
<evidence type="ECO:0000256" key="3">
    <source>
        <dbReference type="ARBA" id="ARBA00013208"/>
    </source>
</evidence>
<dbReference type="AlphaFoldDB" id="A0A369Q5D0"/>
<feature type="active site" evidence="6">
    <location>
        <position position="122"/>
    </location>
</feature>
<evidence type="ECO:0000313" key="11">
    <source>
        <dbReference type="Proteomes" id="UP000253727"/>
    </source>
</evidence>
<dbReference type="InterPro" id="IPR036286">
    <property type="entry name" value="LexA/Signal_pep-like_sf"/>
</dbReference>